<keyword evidence="13 16" id="KW-0472">Membrane</keyword>
<organism evidence="17">
    <name type="scientific">Chorisquilla orientalis</name>
    <dbReference type="NCBI Taxonomy" id="2766993"/>
    <lineage>
        <taxon>Eukaryota</taxon>
        <taxon>Metazoa</taxon>
        <taxon>Ecdysozoa</taxon>
        <taxon>Arthropoda</taxon>
        <taxon>Crustacea</taxon>
        <taxon>Multicrustacea</taxon>
        <taxon>Malacostraca</taxon>
        <taxon>Eumalacostraca</taxon>
        <taxon>Hoplocarida</taxon>
        <taxon>Stomatopoda</taxon>
        <taxon>Protosquillidae</taxon>
        <taxon>Chorisquilla</taxon>
    </lineage>
</organism>
<evidence type="ECO:0000256" key="13">
    <source>
        <dbReference type="ARBA" id="ARBA00023136"/>
    </source>
</evidence>
<evidence type="ECO:0000256" key="9">
    <source>
        <dbReference type="ARBA" id="ARBA00022982"/>
    </source>
</evidence>
<evidence type="ECO:0000256" key="3">
    <source>
        <dbReference type="ARBA" id="ARBA00012944"/>
    </source>
</evidence>
<dbReference type="PANTHER" id="PTHR11435">
    <property type="entry name" value="NADH UBIQUINONE OXIDOREDUCTASE SUBUNIT ND6"/>
    <property type="match status" value="1"/>
</dbReference>
<dbReference type="AlphaFoldDB" id="A0A7H0TV12"/>
<feature type="transmembrane region" description="Helical" evidence="16">
    <location>
        <begin position="86"/>
        <end position="109"/>
    </location>
</feature>
<keyword evidence="7 16" id="KW-0812">Transmembrane</keyword>
<keyword evidence="5" id="KW-0813">Transport</keyword>
<keyword evidence="12 17" id="KW-0496">Mitochondrion</keyword>
<evidence type="ECO:0000256" key="14">
    <source>
        <dbReference type="ARBA" id="ARBA00031019"/>
    </source>
</evidence>
<geneLocation type="mitochondrion" evidence="17"/>
<feature type="transmembrane region" description="Helical" evidence="16">
    <location>
        <begin position="53"/>
        <end position="74"/>
    </location>
</feature>
<keyword evidence="6" id="KW-0679">Respiratory chain</keyword>
<comment type="subcellular location">
    <subcellularLocation>
        <location evidence="1">Mitochondrion membrane</location>
        <topology evidence="1">Multi-pass membrane protein</topology>
    </subcellularLocation>
</comment>
<dbReference type="PANTHER" id="PTHR11435:SF1">
    <property type="entry name" value="NADH-UBIQUINONE OXIDOREDUCTASE CHAIN 6"/>
    <property type="match status" value="1"/>
</dbReference>
<feature type="transmembrane region" description="Helical" evidence="16">
    <location>
        <begin position="29"/>
        <end position="47"/>
    </location>
</feature>
<sequence length="186" mass="21025">MSYILLLYLTSMTLSLVFINITHPLAMGMMLLLQTLAICAITALMNFHAWFSYILFLTFLGGMLVLFIYITSLTSNEMFQFSFKMITFFALTISLGMLTTMIMYSSLIISFQNSFFSLSFIHYAVSRMASWLGMGEEKPVLISNIYSTNTMNTTLSTGMILYLLSTLIVVVKITYTFLGPLLLLTT</sequence>
<comment type="catalytic activity">
    <reaction evidence="15">
        <text>a ubiquinone + NADH + 5 H(+)(in) = a ubiquinol + NAD(+) + 4 H(+)(out)</text>
        <dbReference type="Rhea" id="RHEA:29091"/>
        <dbReference type="Rhea" id="RHEA-COMP:9565"/>
        <dbReference type="Rhea" id="RHEA-COMP:9566"/>
        <dbReference type="ChEBI" id="CHEBI:15378"/>
        <dbReference type="ChEBI" id="CHEBI:16389"/>
        <dbReference type="ChEBI" id="CHEBI:17976"/>
        <dbReference type="ChEBI" id="CHEBI:57540"/>
        <dbReference type="ChEBI" id="CHEBI:57945"/>
        <dbReference type="EC" id="7.1.1.2"/>
    </reaction>
</comment>
<keyword evidence="10 16" id="KW-1133">Transmembrane helix</keyword>
<protein>
    <recommendedName>
        <fullName evidence="4">NADH-ubiquinone oxidoreductase chain 6</fullName>
        <ecNumber evidence="3">7.1.1.2</ecNumber>
    </recommendedName>
    <alternativeName>
        <fullName evidence="14">NADH dehydrogenase subunit 6</fullName>
    </alternativeName>
</protein>
<evidence type="ECO:0000256" key="11">
    <source>
        <dbReference type="ARBA" id="ARBA00023027"/>
    </source>
</evidence>
<dbReference type="GO" id="GO:0008137">
    <property type="term" value="F:NADH dehydrogenase (ubiquinone) activity"/>
    <property type="evidence" value="ECO:0007669"/>
    <property type="project" value="UniProtKB-EC"/>
</dbReference>
<evidence type="ECO:0000256" key="8">
    <source>
        <dbReference type="ARBA" id="ARBA00022967"/>
    </source>
</evidence>
<feature type="transmembrane region" description="Helical" evidence="16">
    <location>
        <begin position="159"/>
        <end position="184"/>
    </location>
</feature>
<evidence type="ECO:0000256" key="2">
    <source>
        <dbReference type="ARBA" id="ARBA00005698"/>
    </source>
</evidence>
<feature type="transmembrane region" description="Helical" evidence="16">
    <location>
        <begin position="6"/>
        <end position="22"/>
    </location>
</feature>
<evidence type="ECO:0000256" key="6">
    <source>
        <dbReference type="ARBA" id="ARBA00022660"/>
    </source>
</evidence>
<keyword evidence="11" id="KW-0520">NAD</keyword>
<reference evidence="17" key="1">
    <citation type="submission" date="2020-06" db="EMBL/GenBank/DDBJ databases">
        <authorList>
            <person name="Hwang H.-S."/>
        </authorList>
    </citation>
    <scope>NUCLEOTIDE SEQUENCE</scope>
</reference>
<evidence type="ECO:0000256" key="4">
    <source>
        <dbReference type="ARBA" id="ARBA00021095"/>
    </source>
</evidence>
<comment type="similarity">
    <text evidence="2">Belongs to the complex I subunit 6 family.</text>
</comment>
<evidence type="ECO:0000256" key="7">
    <source>
        <dbReference type="ARBA" id="ARBA00022692"/>
    </source>
</evidence>
<evidence type="ECO:0000256" key="12">
    <source>
        <dbReference type="ARBA" id="ARBA00023128"/>
    </source>
</evidence>
<evidence type="ECO:0000256" key="5">
    <source>
        <dbReference type="ARBA" id="ARBA00022448"/>
    </source>
</evidence>
<dbReference type="GO" id="GO:0031966">
    <property type="term" value="C:mitochondrial membrane"/>
    <property type="evidence" value="ECO:0007669"/>
    <property type="project" value="UniProtKB-SubCell"/>
</dbReference>
<evidence type="ECO:0000256" key="10">
    <source>
        <dbReference type="ARBA" id="ARBA00022989"/>
    </source>
</evidence>
<dbReference type="EC" id="7.1.1.2" evidence="3"/>
<proteinExistence type="inferred from homology"/>
<keyword evidence="9" id="KW-0249">Electron transport</keyword>
<keyword evidence="8" id="KW-1278">Translocase</keyword>
<dbReference type="EMBL" id="MT672286">
    <property type="protein sequence ID" value="QNR04864.1"/>
    <property type="molecule type" value="Genomic_DNA"/>
</dbReference>
<accession>A0A7H0TV12</accession>
<name>A0A7H0TV12_9CRUS</name>
<dbReference type="InterPro" id="IPR050269">
    <property type="entry name" value="ComplexI_Subunit6"/>
</dbReference>
<evidence type="ECO:0000256" key="15">
    <source>
        <dbReference type="ARBA" id="ARBA00049551"/>
    </source>
</evidence>
<evidence type="ECO:0000256" key="1">
    <source>
        <dbReference type="ARBA" id="ARBA00004225"/>
    </source>
</evidence>
<evidence type="ECO:0000256" key="16">
    <source>
        <dbReference type="SAM" id="Phobius"/>
    </source>
</evidence>
<gene>
    <name evidence="17" type="primary">ND6</name>
</gene>
<evidence type="ECO:0000313" key="17">
    <source>
        <dbReference type="EMBL" id="QNR04864.1"/>
    </source>
</evidence>